<dbReference type="Pfam" id="PF10391">
    <property type="entry name" value="DNA_pol_lambd_f"/>
    <property type="match status" value="1"/>
</dbReference>
<gene>
    <name evidence="3" type="ORF">SERLA73DRAFT_183590</name>
</gene>
<protein>
    <recommendedName>
        <fullName evidence="5">DNA polymerase</fullName>
    </recommendedName>
</protein>
<feature type="domain" description="Crossover junction endonuclease MUS81-like HHH" evidence="2">
    <location>
        <begin position="31"/>
        <end position="98"/>
    </location>
</feature>
<dbReference type="STRING" id="936435.F8Q066"/>
<dbReference type="PANTHER" id="PTHR11276">
    <property type="entry name" value="DNA POLYMERASE TYPE-X FAMILY MEMBER"/>
    <property type="match status" value="1"/>
</dbReference>
<evidence type="ECO:0000313" key="3">
    <source>
        <dbReference type="EMBL" id="EGN98538.1"/>
    </source>
</evidence>
<accession>F8Q066</accession>
<evidence type="ECO:0008006" key="5">
    <source>
        <dbReference type="Google" id="ProtNLM"/>
    </source>
</evidence>
<dbReference type="InterPro" id="IPR010996">
    <property type="entry name" value="HHH_MUS81"/>
</dbReference>
<dbReference type="GO" id="GO:0006303">
    <property type="term" value="P:double-strand break repair via nonhomologous end joining"/>
    <property type="evidence" value="ECO:0007669"/>
    <property type="project" value="TreeGrafter"/>
</dbReference>
<dbReference type="InterPro" id="IPR022312">
    <property type="entry name" value="DNA_pol_X"/>
</dbReference>
<dbReference type="HOGENOM" id="CLU_1571591_0_0_1"/>
<dbReference type="GO" id="GO:0003887">
    <property type="term" value="F:DNA-directed DNA polymerase activity"/>
    <property type="evidence" value="ECO:0007669"/>
    <property type="project" value="InterPro"/>
</dbReference>
<dbReference type="Proteomes" id="UP000008063">
    <property type="component" value="Unassembled WGS sequence"/>
</dbReference>
<dbReference type="InterPro" id="IPR027421">
    <property type="entry name" value="DNA_pol_lamdba_lyase_dom_sf"/>
</dbReference>
<reference evidence="4" key="1">
    <citation type="journal article" date="2011" name="Science">
        <title>The plant cell wall-decomposing machinery underlies the functional diversity of forest fungi.</title>
        <authorList>
            <person name="Eastwood D.C."/>
            <person name="Floudas D."/>
            <person name="Binder M."/>
            <person name="Majcherczyk A."/>
            <person name="Schneider P."/>
            <person name="Aerts A."/>
            <person name="Asiegbu F.O."/>
            <person name="Baker S.E."/>
            <person name="Barry K."/>
            <person name="Bendiksby M."/>
            <person name="Blumentritt M."/>
            <person name="Coutinho P.M."/>
            <person name="Cullen D."/>
            <person name="de Vries R.P."/>
            <person name="Gathman A."/>
            <person name="Goodell B."/>
            <person name="Henrissat B."/>
            <person name="Ihrmark K."/>
            <person name="Kauserud H."/>
            <person name="Kohler A."/>
            <person name="LaButti K."/>
            <person name="Lapidus A."/>
            <person name="Lavin J.L."/>
            <person name="Lee Y.-H."/>
            <person name="Lindquist E."/>
            <person name="Lilly W."/>
            <person name="Lucas S."/>
            <person name="Morin E."/>
            <person name="Murat C."/>
            <person name="Oguiza J.A."/>
            <person name="Park J."/>
            <person name="Pisabarro A.G."/>
            <person name="Riley R."/>
            <person name="Rosling A."/>
            <person name="Salamov A."/>
            <person name="Schmidt O."/>
            <person name="Schmutz J."/>
            <person name="Skrede I."/>
            <person name="Stenlid J."/>
            <person name="Wiebenga A."/>
            <person name="Xie X."/>
            <person name="Kuees U."/>
            <person name="Hibbett D.S."/>
            <person name="Hoffmeister D."/>
            <person name="Hoegberg N."/>
            <person name="Martin F."/>
            <person name="Grigoriev I.V."/>
            <person name="Watkinson S.C."/>
        </authorList>
    </citation>
    <scope>NUCLEOTIDE SEQUENCE [LARGE SCALE GENOMIC DNA]</scope>
    <source>
        <strain evidence="4">strain S7.3</strain>
    </source>
</reference>
<dbReference type="InterPro" id="IPR018944">
    <property type="entry name" value="DNA_pol_lambd_fingers_domain"/>
</dbReference>
<dbReference type="Gene3D" id="1.10.150.110">
    <property type="entry name" value="DNA polymerase beta, N-terminal domain-like"/>
    <property type="match status" value="1"/>
</dbReference>
<dbReference type="OrthoDB" id="205514at2759"/>
<dbReference type="Pfam" id="PF14716">
    <property type="entry name" value="HHH_8"/>
    <property type="match status" value="1"/>
</dbReference>
<dbReference type="SUPFAM" id="SSF81585">
    <property type="entry name" value="PsbU/PolX domain-like"/>
    <property type="match status" value="1"/>
</dbReference>
<sequence length="207" mass="22860">MLSRCLLPNIRCRSASTLFLSRCHYSQNASPNHDIIEMLKSNREEEDKKAVRNAYKVRAFDAAIRAIASLDTPVRTVAEVKQLKGVGPGISKRIGVFLHGTHYCESPQCDISPEKAREEALKQELKVLQTVPGVGERTARQLFDAGCTTVADMSKPSYFSILSSAQQIGLRFAAHLSQPVTCDEAETVANFVRENIPSRFEVHLAGS</sequence>
<feature type="domain" description="DNA polymerase lambda fingers" evidence="1">
    <location>
        <begin position="127"/>
        <end position="174"/>
    </location>
</feature>
<proteinExistence type="predicted"/>
<dbReference type="GO" id="GO:0003677">
    <property type="term" value="F:DNA binding"/>
    <property type="evidence" value="ECO:0007669"/>
    <property type="project" value="InterPro"/>
</dbReference>
<dbReference type="AlphaFoldDB" id="F8Q066"/>
<evidence type="ECO:0000259" key="1">
    <source>
        <dbReference type="Pfam" id="PF10391"/>
    </source>
</evidence>
<dbReference type="GO" id="GO:0005634">
    <property type="term" value="C:nucleus"/>
    <property type="evidence" value="ECO:0007669"/>
    <property type="project" value="TreeGrafter"/>
</dbReference>
<evidence type="ECO:0000313" key="4">
    <source>
        <dbReference type="Proteomes" id="UP000008063"/>
    </source>
</evidence>
<organism evidence="4">
    <name type="scientific">Serpula lacrymans var. lacrymans (strain S7.3)</name>
    <name type="common">Dry rot fungus</name>
    <dbReference type="NCBI Taxonomy" id="936435"/>
    <lineage>
        <taxon>Eukaryota</taxon>
        <taxon>Fungi</taxon>
        <taxon>Dikarya</taxon>
        <taxon>Basidiomycota</taxon>
        <taxon>Agaricomycotina</taxon>
        <taxon>Agaricomycetes</taxon>
        <taxon>Agaricomycetidae</taxon>
        <taxon>Boletales</taxon>
        <taxon>Coniophorineae</taxon>
        <taxon>Serpulaceae</taxon>
        <taxon>Serpula</taxon>
    </lineage>
</organism>
<dbReference type="PANTHER" id="PTHR11276:SF28">
    <property type="entry name" value="DNA POLYMERASE LAMBDA"/>
    <property type="match status" value="1"/>
</dbReference>
<dbReference type="Gene3D" id="1.10.150.20">
    <property type="entry name" value="5' to 3' exonuclease, C-terminal subdomain"/>
    <property type="match status" value="1"/>
</dbReference>
<keyword evidence="4" id="KW-1185">Reference proteome</keyword>
<name>F8Q066_SERL3</name>
<dbReference type="EMBL" id="GL945481">
    <property type="protein sequence ID" value="EGN98538.1"/>
    <property type="molecule type" value="Genomic_DNA"/>
</dbReference>
<dbReference type="InParanoid" id="F8Q066"/>
<evidence type="ECO:0000259" key="2">
    <source>
        <dbReference type="Pfam" id="PF14716"/>
    </source>
</evidence>
<dbReference type="SUPFAM" id="SSF47802">
    <property type="entry name" value="DNA polymerase beta, N-terminal domain-like"/>
    <property type="match status" value="1"/>
</dbReference>